<evidence type="ECO:0000259" key="2">
    <source>
        <dbReference type="Pfam" id="PF00561"/>
    </source>
</evidence>
<dbReference type="PANTHER" id="PTHR43358:SF4">
    <property type="entry name" value="ALPHA_BETA HYDROLASE FOLD-1 DOMAIN-CONTAINING PROTEIN"/>
    <property type="match status" value="1"/>
</dbReference>
<evidence type="ECO:0000256" key="1">
    <source>
        <dbReference type="SAM" id="Phobius"/>
    </source>
</evidence>
<dbReference type="KEGG" id="vpy:HZI73_03060"/>
<dbReference type="Pfam" id="PF00561">
    <property type="entry name" value="Abhydrolase_1"/>
    <property type="match status" value="1"/>
</dbReference>
<dbReference type="InterPro" id="IPR029058">
    <property type="entry name" value="AB_hydrolase_fold"/>
</dbReference>
<dbReference type="EMBL" id="CP058649">
    <property type="protein sequence ID" value="QUI21323.1"/>
    <property type="molecule type" value="Genomic_DNA"/>
</dbReference>
<dbReference type="GO" id="GO:0016787">
    <property type="term" value="F:hydrolase activity"/>
    <property type="evidence" value="ECO:0007669"/>
    <property type="project" value="UniProtKB-KW"/>
</dbReference>
<dbReference type="InterPro" id="IPR052920">
    <property type="entry name" value="DNA-binding_regulatory"/>
</dbReference>
<evidence type="ECO:0000313" key="3">
    <source>
        <dbReference type="EMBL" id="QUI21323.1"/>
    </source>
</evidence>
<protein>
    <submittedName>
        <fullName evidence="3">Alpha/beta fold hydrolase</fullName>
    </submittedName>
</protein>
<gene>
    <name evidence="3" type="ORF">HZI73_03060</name>
</gene>
<accession>A0A8J8MHG8</accession>
<keyword evidence="4" id="KW-1185">Reference proteome</keyword>
<keyword evidence="1" id="KW-0812">Transmembrane</keyword>
<name>A0A8J8MHG8_9FIRM</name>
<reference evidence="3" key="1">
    <citation type="submission" date="2020-07" db="EMBL/GenBank/DDBJ databases">
        <title>Vallitalea pronyensis genome.</title>
        <authorList>
            <person name="Postec A."/>
        </authorList>
    </citation>
    <scope>NUCLEOTIDE SEQUENCE</scope>
    <source>
        <strain evidence="3">FatNI3</strain>
    </source>
</reference>
<dbReference type="RefSeq" id="WP_212696792.1">
    <property type="nucleotide sequence ID" value="NZ_CP058649.1"/>
</dbReference>
<feature type="transmembrane region" description="Helical" evidence="1">
    <location>
        <begin position="20"/>
        <end position="39"/>
    </location>
</feature>
<dbReference type="AlphaFoldDB" id="A0A8J8MHG8"/>
<feature type="domain" description="AB hydrolase-1" evidence="2">
    <location>
        <begin position="108"/>
        <end position="216"/>
    </location>
</feature>
<proteinExistence type="predicted"/>
<keyword evidence="3" id="KW-0378">Hydrolase</keyword>
<evidence type="ECO:0000313" key="4">
    <source>
        <dbReference type="Proteomes" id="UP000683246"/>
    </source>
</evidence>
<keyword evidence="1" id="KW-0472">Membrane</keyword>
<dbReference type="PANTHER" id="PTHR43358">
    <property type="entry name" value="ALPHA/BETA-HYDROLASE"/>
    <property type="match status" value="1"/>
</dbReference>
<dbReference type="Gene3D" id="3.40.50.1820">
    <property type="entry name" value="alpha/beta hydrolase"/>
    <property type="match status" value="1"/>
</dbReference>
<organism evidence="3 4">
    <name type="scientific">Vallitalea pronyensis</name>
    <dbReference type="NCBI Taxonomy" id="1348613"/>
    <lineage>
        <taxon>Bacteria</taxon>
        <taxon>Bacillati</taxon>
        <taxon>Bacillota</taxon>
        <taxon>Clostridia</taxon>
        <taxon>Lachnospirales</taxon>
        <taxon>Vallitaleaceae</taxon>
        <taxon>Vallitalea</taxon>
    </lineage>
</organism>
<sequence>MKEVEERKRKRRKKKRGKIVLSIIGLLLLIGFGIVSYSIGNQVADGLVYLNKGNDTDSNSHKQLALWEYDTEGFKKQYAGEKSTLTADDGYKIPMVTYDADNEKDNHTVILVHGLGGNYVSVFPQAEMYLNEGWNVIAYDQRGGGESSSDQITFGYDEKRDLKAIVEHVKGHIDNKKIVIHGFSMGAVTTGIYAATEHAADVVDAVILDSAFDSMESVFRAVWKTMDIPLPTDYVVWCGDLVLRMKYGFGFEDASVVSAMKKCQVPAMIIQGEQDDVSTVAMGEAIFHSIPDERKVYWLNDSKHVEAFMDYPVQYKEKVLAFIHHKDQ</sequence>
<dbReference type="InterPro" id="IPR000073">
    <property type="entry name" value="AB_hydrolase_1"/>
</dbReference>
<dbReference type="SUPFAM" id="SSF53474">
    <property type="entry name" value="alpha/beta-Hydrolases"/>
    <property type="match status" value="1"/>
</dbReference>
<keyword evidence="1" id="KW-1133">Transmembrane helix</keyword>
<dbReference type="Proteomes" id="UP000683246">
    <property type="component" value="Chromosome"/>
</dbReference>